<dbReference type="Proteomes" id="UP001164746">
    <property type="component" value="Chromosome 5"/>
</dbReference>
<keyword evidence="1 2" id="KW-1015">Disulfide bond</keyword>
<evidence type="ECO:0000256" key="4">
    <source>
        <dbReference type="SAM" id="Phobius"/>
    </source>
</evidence>
<gene>
    <name evidence="7" type="ORF">MAR_020041</name>
</gene>
<evidence type="ECO:0000313" key="8">
    <source>
        <dbReference type="Proteomes" id="UP001164746"/>
    </source>
</evidence>
<feature type="signal peptide" evidence="5">
    <location>
        <begin position="1"/>
        <end position="16"/>
    </location>
</feature>
<keyword evidence="4" id="KW-0472">Membrane</keyword>
<keyword evidence="4" id="KW-0812">Transmembrane</keyword>
<keyword evidence="5" id="KW-0732">Signal</keyword>
<feature type="chain" id="PRO_5045189947" description="SRCR domain-containing protein" evidence="5">
    <location>
        <begin position="17"/>
        <end position="722"/>
    </location>
</feature>
<dbReference type="EMBL" id="CP111016">
    <property type="protein sequence ID" value="WAR04672.1"/>
    <property type="molecule type" value="Genomic_DNA"/>
</dbReference>
<comment type="caution">
    <text evidence="2">Lacks conserved residue(s) required for the propagation of feature annotation.</text>
</comment>
<dbReference type="InterPro" id="IPR001190">
    <property type="entry name" value="SRCR"/>
</dbReference>
<feature type="domain" description="SRCR" evidence="6">
    <location>
        <begin position="26"/>
        <end position="137"/>
    </location>
</feature>
<evidence type="ECO:0000256" key="1">
    <source>
        <dbReference type="ARBA" id="ARBA00023157"/>
    </source>
</evidence>
<keyword evidence="8" id="KW-1185">Reference proteome</keyword>
<evidence type="ECO:0000259" key="6">
    <source>
        <dbReference type="PROSITE" id="PS50287"/>
    </source>
</evidence>
<dbReference type="InterPro" id="IPR036772">
    <property type="entry name" value="SRCR-like_dom_sf"/>
</dbReference>
<dbReference type="SUPFAM" id="SSF56487">
    <property type="entry name" value="SRCR-like"/>
    <property type="match status" value="1"/>
</dbReference>
<feature type="disulfide bond" evidence="2">
    <location>
        <begin position="101"/>
        <end position="111"/>
    </location>
</feature>
<dbReference type="PROSITE" id="PS50287">
    <property type="entry name" value="SRCR_2"/>
    <property type="match status" value="1"/>
</dbReference>
<evidence type="ECO:0000256" key="2">
    <source>
        <dbReference type="PROSITE-ProRule" id="PRU00196"/>
    </source>
</evidence>
<reference evidence="7" key="1">
    <citation type="submission" date="2022-11" db="EMBL/GenBank/DDBJ databases">
        <title>Centuries of genome instability and evolution in soft-shell clam transmissible cancer (bioRxiv).</title>
        <authorList>
            <person name="Hart S.F.M."/>
            <person name="Yonemitsu M.A."/>
            <person name="Giersch R.M."/>
            <person name="Beal B.F."/>
            <person name="Arriagada G."/>
            <person name="Davis B.W."/>
            <person name="Ostrander E.A."/>
            <person name="Goff S.P."/>
            <person name="Metzger M.J."/>
        </authorList>
    </citation>
    <scope>NUCLEOTIDE SEQUENCE</scope>
    <source>
        <strain evidence="7">MELC-2E11</strain>
        <tissue evidence="7">Siphon/mantle</tissue>
    </source>
</reference>
<organism evidence="7 8">
    <name type="scientific">Mya arenaria</name>
    <name type="common">Soft-shell clam</name>
    <dbReference type="NCBI Taxonomy" id="6604"/>
    <lineage>
        <taxon>Eukaryota</taxon>
        <taxon>Metazoa</taxon>
        <taxon>Spiralia</taxon>
        <taxon>Lophotrochozoa</taxon>
        <taxon>Mollusca</taxon>
        <taxon>Bivalvia</taxon>
        <taxon>Autobranchia</taxon>
        <taxon>Heteroconchia</taxon>
        <taxon>Euheterodonta</taxon>
        <taxon>Imparidentia</taxon>
        <taxon>Neoheterodontei</taxon>
        <taxon>Myida</taxon>
        <taxon>Myoidea</taxon>
        <taxon>Myidae</taxon>
        <taxon>Mya</taxon>
    </lineage>
</organism>
<feature type="region of interest" description="Disordered" evidence="3">
    <location>
        <begin position="478"/>
        <end position="497"/>
    </location>
</feature>
<evidence type="ECO:0000256" key="5">
    <source>
        <dbReference type="SAM" id="SignalP"/>
    </source>
</evidence>
<name>A0ABY7E3U9_MYAAR</name>
<protein>
    <recommendedName>
        <fullName evidence="6">SRCR domain-containing protein</fullName>
    </recommendedName>
</protein>
<evidence type="ECO:0000256" key="3">
    <source>
        <dbReference type="SAM" id="MobiDB-lite"/>
    </source>
</evidence>
<keyword evidence="4" id="KW-1133">Transmembrane helix</keyword>
<proteinExistence type="predicted"/>
<evidence type="ECO:0000313" key="7">
    <source>
        <dbReference type="EMBL" id="WAR04672.1"/>
    </source>
</evidence>
<feature type="transmembrane region" description="Helical" evidence="4">
    <location>
        <begin position="239"/>
        <end position="266"/>
    </location>
</feature>
<sequence length="722" mass="82281">MTCFVAILIWISYIVGSLFCEAAACFRLLGGTHDREGFLQINVNNVWQNVCLNDDLHDVDIRRDICHPIYSNTKGASKINEPLLYENKPGEGNITINNLTCQATMTATDACPKFIICCQDEPINSCMTNTGYSVTIANMLNKCLRTVHNNSDNSYALIEGDNCKWTTEIKCENAQTFELLQDKPESMDGLHCVTVEVQNGTRNISIAHCFSYLPAVCLVGKQENIRSLTTPSSNEKENVIIVILATVPLAFLVFILVFVLIACYHFRKSRKRLIERQRPNSVQNHTYGRGRVVEESIEETYNLINDFELKDFKPELPARGQHNQILVLDDYSMPPDSIPQKTESDEYFVTYDDPIRSLVKQHNEADQKQRYDINHLSETRVESFKRKFPDDKGLCSSTYTDKSSLVLNEEHVEFNRIPPSETLSLNRTGRFKKFSFETKKHSYKSKETNIVNFDFLDKKIASEPSISIRSENNSLLTGACESDERSPENIAADQTKTSGSLDGIALQNRVSVESSNGYTDCISKRPTKLIKQSEDSDDYEDTSNVNHEQLCADAKPKEHLFHNHVCIDCLTPDHLKKLGIRIIPDESAYTSYNLNIPKRFSDSALELYINTAGLKKSQWSKFSSKSFDMADEENKPNENLKKSCSKDELEIFHKKQRAKEENAYFKCPRKCSLCHADSYDILGAFSKSNDTSDSENVYHKLADVRIWTPKHVRCRHMRHKST</sequence>
<dbReference type="Gene3D" id="3.10.250.10">
    <property type="entry name" value="SRCR-like domain"/>
    <property type="match status" value="1"/>
</dbReference>
<accession>A0ABY7E3U9</accession>